<evidence type="ECO:0000256" key="3">
    <source>
        <dbReference type="ARBA" id="ARBA00013184"/>
    </source>
</evidence>
<keyword evidence="10" id="KW-0010">Activator</keyword>
<feature type="domain" description="ZZ-type" evidence="18">
    <location>
        <begin position="923"/>
        <end position="986"/>
    </location>
</feature>
<keyword evidence="13" id="KW-0012">Acyltransferase</keyword>
<evidence type="ECO:0000256" key="2">
    <source>
        <dbReference type="ARBA" id="ARBA00004123"/>
    </source>
</evidence>
<keyword evidence="12" id="KW-0539">Nucleus</keyword>
<keyword evidence="6 15" id="KW-0863">Zinc-finger</keyword>
<evidence type="ECO:0000256" key="15">
    <source>
        <dbReference type="PROSITE-ProRule" id="PRU00228"/>
    </source>
</evidence>
<dbReference type="SUPFAM" id="SSF57903">
    <property type="entry name" value="FYVE/PHD zinc finger"/>
    <property type="match status" value="1"/>
</dbReference>
<proteinExistence type="predicted"/>
<feature type="compositionally biased region" description="Polar residues" evidence="16">
    <location>
        <begin position="356"/>
        <end position="379"/>
    </location>
</feature>
<feature type="region of interest" description="Disordered" evidence="16">
    <location>
        <begin position="356"/>
        <end position="385"/>
    </location>
</feature>
<keyword evidence="20" id="KW-1185">Reference proteome</keyword>
<gene>
    <name evidence="21" type="primary">LOC107416576</name>
</gene>
<evidence type="ECO:0000256" key="13">
    <source>
        <dbReference type="ARBA" id="ARBA00023315"/>
    </source>
</evidence>
<dbReference type="SMART" id="SM01250">
    <property type="entry name" value="KAT11"/>
    <property type="match status" value="1"/>
</dbReference>
<dbReference type="PROSITE" id="PS50134">
    <property type="entry name" value="ZF_TAZ"/>
    <property type="match status" value="1"/>
</dbReference>
<dbReference type="PANTHER" id="PTHR13808:SF53">
    <property type="entry name" value="HISTONE ACETYLTRANSFERASE HAC2"/>
    <property type="match status" value="1"/>
</dbReference>
<evidence type="ECO:0000256" key="16">
    <source>
        <dbReference type="SAM" id="MobiDB-lite"/>
    </source>
</evidence>
<dbReference type="Pfam" id="PF08214">
    <property type="entry name" value="HAT_KAT11"/>
    <property type="match status" value="1"/>
</dbReference>
<evidence type="ECO:0000256" key="11">
    <source>
        <dbReference type="ARBA" id="ARBA00023163"/>
    </source>
</evidence>
<dbReference type="Pfam" id="PF00628">
    <property type="entry name" value="PHD"/>
    <property type="match status" value="1"/>
</dbReference>
<evidence type="ECO:0000256" key="8">
    <source>
        <dbReference type="ARBA" id="ARBA00022853"/>
    </source>
</evidence>
<dbReference type="InterPro" id="IPR000433">
    <property type="entry name" value="Znf_ZZ"/>
</dbReference>
<dbReference type="CDD" id="cd15614">
    <property type="entry name" value="PHD_HAC_like"/>
    <property type="match status" value="1"/>
</dbReference>
<reference evidence="21" key="1">
    <citation type="submission" date="2025-08" db="UniProtKB">
        <authorList>
            <consortium name="RefSeq"/>
        </authorList>
    </citation>
    <scope>IDENTIFICATION</scope>
    <source>
        <tissue evidence="21">Seedling</tissue>
    </source>
</reference>
<dbReference type="SMART" id="SM00551">
    <property type="entry name" value="ZnF_TAZ"/>
    <property type="match status" value="1"/>
</dbReference>
<comment type="subcellular location">
    <subcellularLocation>
        <location evidence="2">Nucleus</location>
    </subcellularLocation>
</comment>
<sequence>MPLPLRTLGEEKFESTLMMDVEGCMSRHAFGQITNYNLLNPPSLFQHGENRLDHQSVKFQGCGLMDWRKDNPRVSFSRYLMKNKIADILSLKTYCGGALWVSDFVTVLENRLFAEASSQEEYMNPDTLLYRLLILLQPKVDDPDCATFSQLEIRKAFNDIFLYPHKNSSISMYSEGNQFSGDEATNGAYLFPRENFNNNTSFSCPVQKQHNAAGVFRGYLEDIYLDAQSVFPSTSGEESVVSCPSLSIPKEHSTAHNNECQVDDCISGPDNQFDATDKLQPNMKHANTFLKGFCFGDYDGFSSENVQPCAKRSKMDNSIYPIHNDEISHLSDPLMVQSPLSVNSEVIQKVNQESVATSSMELTNSPEDTGLTDLTNSSKTGDKAEVTSDNMKLNSALVFPKEPSVDCDEKEAQNRNDVFQTEPVLEAKSTNPGNRKIKGVSITEFFTADQIKEHISSLRVGQGNLKKEIGNSENICQLCALDKLFLAPATMYCSCCGACIKKNKRYYHAPGENGTHYCFCTSCYKWSRGGNISFRGMCFSKAKLFKMKNDEETEESWVQCDKCEGWQHQICALFNEKSDLEGQAEYLCPKCCLQRIESGDSLPQSNYAFSAKSLPKTMLSNHIEQRLLRQLKQEREERAKVTGKSFDEVPGAEGLVVRVVLSVEKKLEVKKKLLNIFEDGNYPAQFPYRSKVILLFQEIEGVDVCVFGMYVQEFGSDCSHPNQRCVYIPYLDSVKYLRPEIKAVSGEPLRTFVYHEILIGYLDFVKRQGFATCFIWASPPSKGEDYIFYCHPQVQRTPKSDKLRQWYKSMLRKAANEKIVVNSTNLYDNFFVPSGQPNSKITAARLPYFDGDYWSGAVEDVLRNIEQEIRNDSQVNIKKLVKNRTLKAMGFTNPSDSNTKDILLMQKMGQNIFPVREDFMVICLQFVCTNCHELILSGQRWSCSRCKNFQLCERCHNDEQCLYSRNTHTFINGKQHSLSPVKTDTMPYDTKDEDIILDNDFFEDRHTFLNFCEKNHYQFDTLRQAKHSSMMVLHHLHNLTVSTLRMTCSICLKKAAVDPSWICELCPEFDVCAACYQEKGDSCHTHKLSRHSSIVSHWVKRKEARRNAWRVRELLDVIQHASQCHVDKACSYPNCPKTKNLFHHGAKCTVRVAGGCGHCKKVWLCLCLHSKRCGEPVCRVPRCMDMRRHAKMRVLQSATCQRADDLHY</sequence>
<dbReference type="SMART" id="SM00291">
    <property type="entry name" value="ZnF_ZZ"/>
    <property type="match status" value="2"/>
</dbReference>
<evidence type="ECO:0000256" key="1">
    <source>
        <dbReference type="ARBA" id="ARBA00002581"/>
    </source>
</evidence>
<dbReference type="InterPro" id="IPR019787">
    <property type="entry name" value="Znf_PHD-finger"/>
</dbReference>
<dbReference type="SMART" id="SM00249">
    <property type="entry name" value="PHD"/>
    <property type="match status" value="1"/>
</dbReference>
<evidence type="ECO:0000313" key="21">
    <source>
        <dbReference type="RefSeq" id="XP_048327953.2"/>
    </source>
</evidence>
<keyword evidence="9" id="KW-0805">Transcription regulation</keyword>
<dbReference type="PROSITE" id="PS51727">
    <property type="entry name" value="CBP_P300_HAT"/>
    <property type="match status" value="1"/>
</dbReference>
<evidence type="ECO:0000259" key="18">
    <source>
        <dbReference type="PROSITE" id="PS50135"/>
    </source>
</evidence>
<evidence type="ECO:0000259" key="19">
    <source>
        <dbReference type="PROSITE" id="PS51727"/>
    </source>
</evidence>
<dbReference type="InterPro" id="IPR043145">
    <property type="entry name" value="Znf_ZZ_sf"/>
</dbReference>
<dbReference type="Gene3D" id="3.30.40.10">
    <property type="entry name" value="Zinc/RING finger domain, C3HC4 (zinc finger)"/>
    <property type="match status" value="1"/>
</dbReference>
<comment type="catalytic activity">
    <reaction evidence="14">
        <text>L-lysyl-[protein] + acetyl-CoA = N(6)-acetyl-L-lysyl-[protein] + CoA + H(+)</text>
        <dbReference type="Rhea" id="RHEA:45948"/>
        <dbReference type="Rhea" id="RHEA-COMP:9752"/>
        <dbReference type="Rhea" id="RHEA-COMP:10731"/>
        <dbReference type="ChEBI" id="CHEBI:15378"/>
        <dbReference type="ChEBI" id="CHEBI:29969"/>
        <dbReference type="ChEBI" id="CHEBI:57287"/>
        <dbReference type="ChEBI" id="CHEBI:57288"/>
        <dbReference type="ChEBI" id="CHEBI:61930"/>
        <dbReference type="EC" id="2.3.1.48"/>
    </reaction>
</comment>
<dbReference type="InterPro" id="IPR001965">
    <property type="entry name" value="Znf_PHD"/>
</dbReference>
<dbReference type="InterPro" id="IPR013178">
    <property type="entry name" value="Histone_AcTrfase_Rtt109/CBP"/>
</dbReference>
<evidence type="ECO:0000256" key="4">
    <source>
        <dbReference type="ARBA" id="ARBA00022679"/>
    </source>
</evidence>
<evidence type="ECO:0000256" key="12">
    <source>
        <dbReference type="ARBA" id="ARBA00023242"/>
    </source>
</evidence>
<keyword evidence="4" id="KW-0808">Transferase</keyword>
<keyword evidence="8" id="KW-0156">Chromatin regulator</keyword>
<dbReference type="InterPro" id="IPR000197">
    <property type="entry name" value="Znf_TAZ"/>
</dbReference>
<evidence type="ECO:0000256" key="6">
    <source>
        <dbReference type="ARBA" id="ARBA00022771"/>
    </source>
</evidence>
<dbReference type="PANTHER" id="PTHR13808">
    <property type="entry name" value="CBP/P300-RELATED"/>
    <property type="match status" value="1"/>
</dbReference>
<feature type="domain" description="CBP/p300-type HAT" evidence="19">
    <location>
        <begin position="608"/>
        <end position="1041"/>
    </location>
</feature>
<dbReference type="SUPFAM" id="SSF57850">
    <property type="entry name" value="RING/U-box"/>
    <property type="match status" value="2"/>
</dbReference>
<dbReference type="SUPFAM" id="SSF57933">
    <property type="entry name" value="TAZ domain"/>
    <property type="match status" value="1"/>
</dbReference>
<keyword evidence="7" id="KW-0862">Zinc</keyword>
<evidence type="ECO:0000256" key="14">
    <source>
        <dbReference type="ARBA" id="ARBA00048017"/>
    </source>
</evidence>
<evidence type="ECO:0000256" key="10">
    <source>
        <dbReference type="ARBA" id="ARBA00023159"/>
    </source>
</evidence>
<evidence type="ECO:0000256" key="7">
    <source>
        <dbReference type="ARBA" id="ARBA00022833"/>
    </source>
</evidence>
<dbReference type="InterPro" id="IPR013083">
    <property type="entry name" value="Znf_RING/FYVE/PHD"/>
</dbReference>
<dbReference type="EC" id="2.3.1.48" evidence="3"/>
<dbReference type="Gene3D" id="1.20.1020.10">
    <property type="entry name" value="TAZ domain"/>
    <property type="match status" value="1"/>
</dbReference>
<evidence type="ECO:0000259" key="17">
    <source>
        <dbReference type="PROSITE" id="PS50134"/>
    </source>
</evidence>
<keyword evidence="5" id="KW-0479">Metal-binding</keyword>
<dbReference type="Proteomes" id="UP001652623">
    <property type="component" value="Chromosome 4"/>
</dbReference>
<dbReference type="PROSITE" id="PS50135">
    <property type="entry name" value="ZF_ZZ_2"/>
    <property type="match status" value="1"/>
</dbReference>
<dbReference type="GeneID" id="107416576"/>
<dbReference type="Gene3D" id="3.30.60.90">
    <property type="match status" value="2"/>
</dbReference>
<dbReference type="InterPro" id="IPR011011">
    <property type="entry name" value="Znf_FYVE_PHD"/>
</dbReference>
<feature type="domain" description="TAZ-type" evidence="17">
    <location>
        <begin position="1097"/>
        <end position="1186"/>
    </location>
</feature>
<dbReference type="InterPro" id="IPR031162">
    <property type="entry name" value="CBP_P300_HAT"/>
</dbReference>
<accession>A0ABM3IGK9</accession>
<dbReference type="InterPro" id="IPR019786">
    <property type="entry name" value="Zinc_finger_PHD-type_CS"/>
</dbReference>
<evidence type="ECO:0000256" key="9">
    <source>
        <dbReference type="ARBA" id="ARBA00023015"/>
    </source>
</evidence>
<dbReference type="InterPro" id="IPR035898">
    <property type="entry name" value="TAZ_dom_sf"/>
</dbReference>
<dbReference type="RefSeq" id="XP_048327953.2">
    <property type="nucleotide sequence ID" value="XM_048471996.2"/>
</dbReference>
<dbReference type="PROSITE" id="PS01357">
    <property type="entry name" value="ZF_ZZ_1"/>
    <property type="match status" value="2"/>
</dbReference>
<dbReference type="PROSITE" id="PS01359">
    <property type="entry name" value="ZF_PHD_1"/>
    <property type="match status" value="1"/>
</dbReference>
<evidence type="ECO:0000313" key="20">
    <source>
        <dbReference type="Proteomes" id="UP001652623"/>
    </source>
</evidence>
<keyword evidence="11" id="KW-0804">Transcription</keyword>
<organism evidence="20 21">
    <name type="scientific">Ziziphus jujuba</name>
    <name type="common">Chinese jujube</name>
    <name type="synonym">Ziziphus sativa</name>
    <dbReference type="NCBI Taxonomy" id="326968"/>
    <lineage>
        <taxon>Eukaryota</taxon>
        <taxon>Viridiplantae</taxon>
        <taxon>Streptophyta</taxon>
        <taxon>Embryophyta</taxon>
        <taxon>Tracheophyta</taxon>
        <taxon>Spermatophyta</taxon>
        <taxon>Magnoliopsida</taxon>
        <taxon>eudicotyledons</taxon>
        <taxon>Gunneridae</taxon>
        <taxon>Pentapetalae</taxon>
        <taxon>rosids</taxon>
        <taxon>fabids</taxon>
        <taxon>Rosales</taxon>
        <taxon>Rhamnaceae</taxon>
        <taxon>Paliureae</taxon>
        <taxon>Ziziphus</taxon>
    </lineage>
</organism>
<protein>
    <recommendedName>
        <fullName evidence="3">histone acetyltransferase</fullName>
        <ecNumber evidence="3">2.3.1.48</ecNumber>
    </recommendedName>
</protein>
<comment type="function">
    <text evidence="1">Acetyltransferase enzyme. Acetylates histones, giving a specific tag for transcriptional activation.</text>
</comment>
<evidence type="ECO:0000256" key="5">
    <source>
        <dbReference type="ARBA" id="ARBA00022723"/>
    </source>
</evidence>
<name>A0ABM3IGK9_ZIZJJ</name>